<protein>
    <recommendedName>
        <fullName evidence="10">Protein Wnt</fullName>
    </recommendedName>
</protein>
<dbReference type="InterPro" id="IPR018161">
    <property type="entry name" value="Wnt_CS"/>
</dbReference>
<dbReference type="Gene3D" id="3.30.2460.20">
    <property type="match status" value="1"/>
</dbReference>
<gene>
    <name evidence="11" type="ORF">DGYR_LOCUS1073</name>
</gene>
<dbReference type="Pfam" id="PF00110">
    <property type="entry name" value="wnt"/>
    <property type="match status" value="1"/>
</dbReference>
<organism evidence="11 12">
    <name type="scientific">Dimorphilus gyrociliatus</name>
    <dbReference type="NCBI Taxonomy" id="2664684"/>
    <lineage>
        <taxon>Eukaryota</taxon>
        <taxon>Metazoa</taxon>
        <taxon>Spiralia</taxon>
        <taxon>Lophotrochozoa</taxon>
        <taxon>Annelida</taxon>
        <taxon>Polychaeta</taxon>
        <taxon>Polychaeta incertae sedis</taxon>
        <taxon>Dinophilidae</taxon>
        <taxon>Dimorphilus</taxon>
    </lineage>
</organism>
<keyword evidence="12" id="KW-1185">Reference proteome</keyword>
<keyword evidence="7" id="KW-1015">Disulfide bond</keyword>
<evidence type="ECO:0000256" key="1">
    <source>
        <dbReference type="ARBA" id="ARBA00004498"/>
    </source>
</evidence>
<dbReference type="PANTHER" id="PTHR12027:SF77">
    <property type="entry name" value="PROTEIN WNT-5"/>
    <property type="match status" value="1"/>
</dbReference>
<evidence type="ECO:0000256" key="8">
    <source>
        <dbReference type="ARBA" id="ARBA00023180"/>
    </source>
</evidence>
<dbReference type="GO" id="GO:0005615">
    <property type="term" value="C:extracellular space"/>
    <property type="evidence" value="ECO:0007669"/>
    <property type="project" value="TreeGrafter"/>
</dbReference>
<dbReference type="InterPro" id="IPR005817">
    <property type="entry name" value="Wnt"/>
</dbReference>
<dbReference type="EMBL" id="CAJFCJ010000002">
    <property type="protein sequence ID" value="CAD5111844.1"/>
    <property type="molecule type" value="Genomic_DNA"/>
</dbReference>
<evidence type="ECO:0000313" key="11">
    <source>
        <dbReference type="EMBL" id="CAD5111844.1"/>
    </source>
</evidence>
<comment type="similarity">
    <text evidence="2 10">Belongs to the Wnt family.</text>
</comment>
<comment type="subcellular location">
    <subcellularLocation>
        <location evidence="1 10">Secreted</location>
        <location evidence="1 10">Extracellular space</location>
        <location evidence="1 10">Extracellular matrix</location>
    </subcellularLocation>
</comment>
<keyword evidence="5" id="KW-0272">Extracellular matrix</keyword>
<sequence length="331" mass="37873">MQLLKNHEMYILGTTPMCTYIKGLSPGQVKMCQLYQDYMPSVKRGAMMGRNECQWQFRTSLWNCSSIHDDDDIFGSVTDIPSREAAFTHAITSAGIAHTVSRTCAEGRLSKCHCSERERPKHLKNQWMWGGCGDNIDFGYDFAVEFIDIRETEKNHPRKSKELSRMLMNVHNNEAGRLAVKNHVRIACKCHGVSGSCNVKTCWFQVEPFRSIGARLKERYKFSTHMRFNKRGTKLMPSLPSLPKPTKEHLVYLQDSPDYCDTDLSKGSLGTTGRRCIKGDKGTSGCRKMCCGRGYKKKLVKTTVRCRCKFQWCCFVKCDECSRINTVYECK</sequence>
<keyword evidence="9" id="KW-0449">Lipoprotein</keyword>
<dbReference type="GO" id="GO:0045165">
    <property type="term" value="P:cell fate commitment"/>
    <property type="evidence" value="ECO:0007669"/>
    <property type="project" value="TreeGrafter"/>
</dbReference>
<dbReference type="AlphaFoldDB" id="A0A7I8V6H4"/>
<keyword evidence="4" id="KW-0964">Secreted</keyword>
<dbReference type="Proteomes" id="UP000549394">
    <property type="component" value="Unassembled WGS sequence"/>
</dbReference>
<dbReference type="PROSITE" id="PS00246">
    <property type="entry name" value="WNT1"/>
    <property type="match status" value="1"/>
</dbReference>
<dbReference type="PANTHER" id="PTHR12027">
    <property type="entry name" value="WNT RELATED"/>
    <property type="match status" value="1"/>
</dbReference>
<comment type="caution">
    <text evidence="11">The sequence shown here is derived from an EMBL/GenBank/DDBJ whole genome shotgun (WGS) entry which is preliminary data.</text>
</comment>
<dbReference type="SMART" id="SM00097">
    <property type="entry name" value="WNT1"/>
    <property type="match status" value="1"/>
</dbReference>
<dbReference type="InterPro" id="IPR043158">
    <property type="entry name" value="Wnt_C"/>
</dbReference>
<evidence type="ECO:0000256" key="2">
    <source>
        <dbReference type="ARBA" id="ARBA00005683"/>
    </source>
</evidence>
<reference evidence="11 12" key="1">
    <citation type="submission" date="2020-08" db="EMBL/GenBank/DDBJ databases">
        <authorList>
            <person name="Hejnol A."/>
        </authorList>
    </citation>
    <scope>NUCLEOTIDE SEQUENCE [LARGE SCALE GENOMIC DNA]</scope>
</reference>
<dbReference type="GO" id="GO:0060070">
    <property type="term" value="P:canonical Wnt signaling pathway"/>
    <property type="evidence" value="ECO:0007669"/>
    <property type="project" value="TreeGrafter"/>
</dbReference>
<dbReference type="CDD" id="cd19337">
    <property type="entry name" value="Wnt_Wnt5"/>
    <property type="match status" value="1"/>
</dbReference>
<proteinExistence type="inferred from homology"/>
<comment type="function">
    <text evidence="10">Ligand for members of the frizzled family of seven transmembrane receptors.</text>
</comment>
<dbReference type="GO" id="GO:0030182">
    <property type="term" value="P:neuron differentiation"/>
    <property type="evidence" value="ECO:0007669"/>
    <property type="project" value="TreeGrafter"/>
</dbReference>
<evidence type="ECO:0000256" key="4">
    <source>
        <dbReference type="ARBA" id="ARBA00022525"/>
    </source>
</evidence>
<evidence type="ECO:0000256" key="6">
    <source>
        <dbReference type="ARBA" id="ARBA00022687"/>
    </source>
</evidence>
<dbReference type="OrthoDB" id="5945655at2759"/>
<keyword evidence="6 10" id="KW-0879">Wnt signaling pathway</keyword>
<evidence type="ECO:0000256" key="3">
    <source>
        <dbReference type="ARBA" id="ARBA00022473"/>
    </source>
</evidence>
<evidence type="ECO:0000256" key="7">
    <source>
        <dbReference type="ARBA" id="ARBA00023157"/>
    </source>
</evidence>
<evidence type="ECO:0000256" key="10">
    <source>
        <dbReference type="RuleBase" id="RU003500"/>
    </source>
</evidence>
<evidence type="ECO:0000256" key="9">
    <source>
        <dbReference type="ARBA" id="ARBA00023288"/>
    </source>
</evidence>
<dbReference type="PRINTS" id="PR01349">
    <property type="entry name" value="WNTPROTEIN"/>
</dbReference>
<keyword evidence="8" id="KW-0325">Glycoprotein</keyword>
<dbReference type="GO" id="GO:0005109">
    <property type="term" value="F:frizzled binding"/>
    <property type="evidence" value="ECO:0007669"/>
    <property type="project" value="TreeGrafter"/>
</dbReference>
<dbReference type="GO" id="GO:0005125">
    <property type="term" value="F:cytokine activity"/>
    <property type="evidence" value="ECO:0007669"/>
    <property type="project" value="TreeGrafter"/>
</dbReference>
<dbReference type="FunFam" id="3.30.2460.20:FF:000001">
    <property type="entry name" value="Wnt homolog"/>
    <property type="match status" value="1"/>
</dbReference>
<evidence type="ECO:0000313" key="12">
    <source>
        <dbReference type="Proteomes" id="UP000549394"/>
    </source>
</evidence>
<name>A0A7I8V6H4_9ANNE</name>
<keyword evidence="3 10" id="KW-0217">Developmental protein</keyword>
<accession>A0A7I8V6H4</accession>
<evidence type="ECO:0000256" key="5">
    <source>
        <dbReference type="ARBA" id="ARBA00022530"/>
    </source>
</evidence>